<evidence type="ECO:0000256" key="7">
    <source>
        <dbReference type="ARBA" id="ARBA00053831"/>
    </source>
</evidence>
<sequence length="338" mass="37924">MNVVESDDSSYFMEVYDRIHAVDLVLRGTDHPDTIEISPNQIQTKKSDGSVETYPLVVSVEPSSCTSVQKHTNEGVGLRLQLRDTNTLPQTSLLSTSVKRVGGEINRLERGASQCGCRMCGLNLFVNNVKFNRVLPLPSQTWRDLFNNWSCCSHSHQGEGKGNPPAYVTGGPIEPRENDCLISDLHILVHSNKIEQRNILLRKLKYKTKEEGGSREVKCVRCRAVLGESMERDGNINAFKLNKNSIEILSLRKHAAETFVRPVFFSEFFLERIVAQQLSNAVETQATHMFIVQDHQEKVHLLIRVMNTNTRLYVNNGKAANGAPQDFTGNTAKATEDL</sequence>
<dbReference type="GO" id="GO:0030332">
    <property type="term" value="F:cyclin binding"/>
    <property type="evidence" value="ECO:0007669"/>
    <property type="project" value="TreeGrafter"/>
</dbReference>
<dbReference type="EC" id="2.3.2.26" evidence="2"/>
<comment type="subunit">
    <text evidence="8">Interacts with UBE2C/UbcH10 (E2 ubiquitin-conjugating enzyme). In vitro, interacts with cyclin-B.</text>
</comment>
<dbReference type="GO" id="GO:0061630">
    <property type="term" value="F:ubiquitin protein ligase activity"/>
    <property type="evidence" value="ECO:0007669"/>
    <property type="project" value="UniProtKB-EC"/>
</dbReference>
<evidence type="ECO:0000256" key="6">
    <source>
        <dbReference type="ARBA" id="ARBA00032298"/>
    </source>
</evidence>
<dbReference type="GO" id="GO:0005634">
    <property type="term" value="C:nucleus"/>
    <property type="evidence" value="ECO:0007669"/>
    <property type="project" value="TreeGrafter"/>
</dbReference>
<evidence type="ECO:0000256" key="8">
    <source>
        <dbReference type="ARBA" id="ARBA00064185"/>
    </source>
</evidence>
<dbReference type="GO" id="GO:0043161">
    <property type="term" value="P:proteasome-mediated ubiquitin-dependent protein catabolic process"/>
    <property type="evidence" value="ECO:0007669"/>
    <property type="project" value="TreeGrafter"/>
</dbReference>
<organism evidence="9 10">
    <name type="scientific">Ciona savignyi</name>
    <name type="common">Pacific transparent sea squirt</name>
    <dbReference type="NCBI Taxonomy" id="51511"/>
    <lineage>
        <taxon>Eukaryota</taxon>
        <taxon>Metazoa</taxon>
        <taxon>Chordata</taxon>
        <taxon>Tunicata</taxon>
        <taxon>Ascidiacea</taxon>
        <taxon>Phlebobranchia</taxon>
        <taxon>Cionidae</taxon>
        <taxon>Ciona</taxon>
    </lineage>
</organism>
<evidence type="ECO:0000256" key="3">
    <source>
        <dbReference type="ARBA" id="ARBA00013646"/>
    </source>
</evidence>
<name>H2Y4Z7_CIOSA</name>
<dbReference type="GO" id="GO:0005829">
    <property type="term" value="C:cytosol"/>
    <property type="evidence" value="ECO:0007669"/>
    <property type="project" value="TreeGrafter"/>
</dbReference>
<dbReference type="FunCoup" id="H2Y4Z7">
    <property type="interactions" value="3"/>
</dbReference>
<comment type="function">
    <text evidence="7">E3 ubiquitin-protein ligase which accepts ubiquitin from specific E2 ubiquitin-conjugating enzymes, and transfers it to substrates, generally promoting their degradation by the proteasome. Independently of its E3 ubiquitin-protein ligase activity, acts as an inhibitor of CPSF3 endonuclease activity by blocking CPSF3 active site.</text>
</comment>
<dbReference type="Proteomes" id="UP000007875">
    <property type="component" value="Unassembled WGS sequence"/>
</dbReference>
<dbReference type="PANTHER" id="PTHR31531">
    <property type="entry name" value="E3 UBIQUITIN-PROTEIN LIGASE E3D FAMILY MEMBER"/>
    <property type="match status" value="1"/>
</dbReference>
<dbReference type="HOGENOM" id="CLU_060972_0_0_1"/>
<evidence type="ECO:0000256" key="5">
    <source>
        <dbReference type="ARBA" id="ARBA00032234"/>
    </source>
</evidence>
<dbReference type="eggNOG" id="KOG4784">
    <property type="taxonomic scope" value="Eukaryota"/>
</dbReference>
<dbReference type="OMA" id="THMFIVQ"/>
<proteinExistence type="predicted"/>
<dbReference type="AlphaFoldDB" id="H2Y4Z7"/>
<evidence type="ECO:0000256" key="1">
    <source>
        <dbReference type="ARBA" id="ARBA00000885"/>
    </source>
</evidence>
<dbReference type="GO" id="GO:0051865">
    <property type="term" value="P:protein autoubiquitination"/>
    <property type="evidence" value="ECO:0007669"/>
    <property type="project" value="TreeGrafter"/>
</dbReference>
<dbReference type="STRING" id="51511.ENSCSAVP00000000395"/>
<reference evidence="9" key="3">
    <citation type="submission" date="2025-09" db="UniProtKB">
        <authorList>
            <consortium name="Ensembl"/>
        </authorList>
    </citation>
    <scope>IDENTIFICATION</scope>
</reference>
<dbReference type="GeneTree" id="ENSGT00390000003986"/>
<evidence type="ECO:0000256" key="4">
    <source>
        <dbReference type="ARBA" id="ARBA00029737"/>
    </source>
</evidence>
<accession>H2Y4Z7</accession>
<evidence type="ECO:0000313" key="10">
    <source>
        <dbReference type="Proteomes" id="UP000007875"/>
    </source>
</evidence>
<dbReference type="InterPro" id="IPR019193">
    <property type="entry name" value="UBQ-conj_enz_E2-bd_prot"/>
</dbReference>
<dbReference type="GO" id="GO:0031624">
    <property type="term" value="F:ubiquitin conjugating enzyme binding"/>
    <property type="evidence" value="ECO:0007669"/>
    <property type="project" value="TreeGrafter"/>
</dbReference>
<dbReference type="PANTHER" id="PTHR31531:SF2">
    <property type="entry name" value="E3 UBIQUITIN-PROTEIN LIGASE E3D"/>
    <property type="match status" value="1"/>
</dbReference>
<dbReference type="GO" id="GO:0006513">
    <property type="term" value="P:protein monoubiquitination"/>
    <property type="evidence" value="ECO:0007669"/>
    <property type="project" value="TreeGrafter"/>
</dbReference>
<keyword evidence="10" id="KW-1185">Reference proteome</keyword>
<dbReference type="Pfam" id="PF09814">
    <property type="entry name" value="HECT_2"/>
    <property type="match status" value="1"/>
</dbReference>
<evidence type="ECO:0000313" key="9">
    <source>
        <dbReference type="Ensembl" id="ENSCSAVP00000000395.1"/>
    </source>
</evidence>
<reference evidence="10" key="1">
    <citation type="submission" date="2003-08" db="EMBL/GenBank/DDBJ databases">
        <authorList>
            <person name="Birren B."/>
            <person name="Nusbaum C."/>
            <person name="Abebe A."/>
            <person name="Abouelleil A."/>
            <person name="Adekoya E."/>
            <person name="Ait-zahra M."/>
            <person name="Allen N."/>
            <person name="Allen T."/>
            <person name="An P."/>
            <person name="Anderson M."/>
            <person name="Anderson S."/>
            <person name="Arachchi H."/>
            <person name="Armbruster J."/>
            <person name="Bachantsang P."/>
            <person name="Baldwin J."/>
            <person name="Barry A."/>
            <person name="Bayul T."/>
            <person name="Blitshsteyn B."/>
            <person name="Bloom T."/>
            <person name="Blye J."/>
            <person name="Boguslavskiy L."/>
            <person name="Borowsky M."/>
            <person name="Boukhgalter B."/>
            <person name="Brunache A."/>
            <person name="Butler J."/>
            <person name="Calixte N."/>
            <person name="Calvo S."/>
            <person name="Camarata J."/>
            <person name="Campo K."/>
            <person name="Chang J."/>
            <person name="Cheshatsang Y."/>
            <person name="Citroen M."/>
            <person name="Collymore A."/>
            <person name="Considine T."/>
            <person name="Cook A."/>
            <person name="Cooke P."/>
            <person name="Corum B."/>
            <person name="Cuomo C."/>
            <person name="David R."/>
            <person name="Dawoe T."/>
            <person name="Degray S."/>
            <person name="Dodge S."/>
            <person name="Dooley K."/>
            <person name="Dorje P."/>
            <person name="Dorjee K."/>
            <person name="Dorris L."/>
            <person name="Duffey N."/>
            <person name="Dupes A."/>
            <person name="Elkins T."/>
            <person name="Engels R."/>
            <person name="Erickson J."/>
            <person name="Farina A."/>
            <person name="Faro S."/>
            <person name="Ferreira P."/>
            <person name="Fischer H."/>
            <person name="Fitzgerald M."/>
            <person name="Foley K."/>
            <person name="Gage D."/>
            <person name="Galagan J."/>
            <person name="Gearin G."/>
            <person name="Gnerre S."/>
            <person name="Gnirke A."/>
            <person name="Goyette A."/>
            <person name="Graham J."/>
            <person name="Grandbois E."/>
            <person name="Gyaltsen K."/>
            <person name="Hafez N."/>
            <person name="Hagopian D."/>
            <person name="Hagos B."/>
            <person name="Hall J."/>
            <person name="Hatcher B."/>
            <person name="Heller A."/>
            <person name="Higgins H."/>
            <person name="Honan T."/>
            <person name="Horn A."/>
            <person name="Houde N."/>
            <person name="Hughes L."/>
            <person name="Hulme W."/>
            <person name="Husby E."/>
            <person name="Iliev I."/>
            <person name="Jaffe D."/>
            <person name="Jones C."/>
            <person name="Kamal M."/>
            <person name="Kamat A."/>
            <person name="Kamvysselis M."/>
            <person name="Karlsson E."/>
            <person name="Kells C."/>
            <person name="Kieu A."/>
            <person name="Kisner P."/>
            <person name="Kodira C."/>
            <person name="Kulbokas E."/>
            <person name="Labutti K."/>
            <person name="Lama D."/>
            <person name="Landers T."/>
            <person name="Leger J."/>
            <person name="Levine S."/>
            <person name="Lewis D."/>
            <person name="Lewis T."/>
            <person name="Lindblad-toh K."/>
            <person name="Liu X."/>
            <person name="Lokyitsang T."/>
            <person name="Lokyitsang Y."/>
            <person name="Lucien O."/>
            <person name="Lui A."/>
            <person name="Ma L.J."/>
            <person name="Mabbitt R."/>
            <person name="Macdonald J."/>
            <person name="Maclean C."/>
            <person name="Major J."/>
            <person name="Manning J."/>
            <person name="Marabella R."/>
            <person name="Maru K."/>
            <person name="Matthews C."/>
            <person name="Mauceli E."/>
            <person name="Mccarthy M."/>
            <person name="Mcdonough S."/>
            <person name="Mcghee T."/>
            <person name="Meldrim J."/>
            <person name="Meneus L."/>
            <person name="Mesirov J."/>
            <person name="Mihalev A."/>
            <person name="Mihova T."/>
            <person name="Mikkelsen T."/>
            <person name="Mlenga V."/>
            <person name="Moru K."/>
            <person name="Mozes J."/>
            <person name="Mulrain L."/>
            <person name="Munson G."/>
            <person name="Naylor J."/>
            <person name="Newes C."/>
            <person name="Nguyen C."/>
            <person name="Nguyen N."/>
            <person name="Nguyen T."/>
            <person name="Nicol R."/>
            <person name="Nielsen C."/>
            <person name="Nizzari M."/>
            <person name="Norbu C."/>
            <person name="Norbu N."/>
            <person name="O'donnell P."/>
            <person name="Okoawo O."/>
            <person name="O'leary S."/>
            <person name="Omotosho B."/>
            <person name="O'neill K."/>
            <person name="Osman S."/>
            <person name="Parker S."/>
            <person name="Perrin D."/>
            <person name="Phunkhang P."/>
            <person name="Piqani B."/>
            <person name="Purcell S."/>
            <person name="Rachupka T."/>
            <person name="Ramasamy U."/>
            <person name="Rameau R."/>
            <person name="Ray V."/>
            <person name="Raymond C."/>
            <person name="Retta R."/>
            <person name="Richardson S."/>
            <person name="Rise C."/>
            <person name="Rodriguez J."/>
            <person name="Rogers J."/>
            <person name="Rogov P."/>
            <person name="Rutman M."/>
            <person name="Schupbach R."/>
            <person name="Seaman C."/>
            <person name="Settipalli S."/>
            <person name="Sharpe T."/>
            <person name="Sheridan J."/>
            <person name="Sherpa N."/>
            <person name="Shi J."/>
            <person name="Smirnov S."/>
            <person name="Smith C."/>
            <person name="Sougnez C."/>
            <person name="Spencer B."/>
            <person name="Stalker J."/>
            <person name="Stange-thomann N."/>
            <person name="Stavropoulos S."/>
            <person name="Stetson K."/>
            <person name="Stone C."/>
            <person name="Stone S."/>
            <person name="Stubbs M."/>
            <person name="Talamas J."/>
            <person name="Tchuinga P."/>
            <person name="Tenzing P."/>
            <person name="Tesfaye S."/>
            <person name="Theodore J."/>
            <person name="Thoulutsang Y."/>
            <person name="Topham K."/>
            <person name="Towey S."/>
            <person name="Tsamla T."/>
            <person name="Tsomo N."/>
            <person name="Vallee D."/>
            <person name="Vassiliev H."/>
            <person name="Venkataraman V."/>
            <person name="Vinson J."/>
            <person name="Vo A."/>
            <person name="Wade C."/>
            <person name="Wang S."/>
            <person name="Wangchuk T."/>
            <person name="Wangdi T."/>
            <person name="Whittaker C."/>
            <person name="Wilkinson J."/>
            <person name="Wu Y."/>
            <person name="Wyman D."/>
            <person name="Yadav S."/>
            <person name="Yang S."/>
            <person name="Yang X."/>
            <person name="Yeager S."/>
            <person name="Yee E."/>
            <person name="Young G."/>
            <person name="Zainoun J."/>
            <person name="Zembeck L."/>
            <person name="Zimmer A."/>
            <person name="Zody M."/>
            <person name="Lander E."/>
        </authorList>
    </citation>
    <scope>NUCLEOTIDE SEQUENCE [LARGE SCALE GENOMIC DNA]</scope>
</reference>
<dbReference type="Ensembl" id="ENSCSAVT00000000400.1">
    <property type="protein sequence ID" value="ENSCSAVP00000000395.1"/>
    <property type="gene ID" value="ENSCSAVG00000000226.1"/>
</dbReference>
<dbReference type="InParanoid" id="H2Y4Z7"/>
<reference evidence="9" key="2">
    <citation type="submission" date="2025-08" db="UniProtKB">
        <authorList>
            <consortium name="Ensembl"/>
        </authorList>
    </citation>
    <scope>IDENTIFICATION</scope>
</reference>
<protein>
    <recommendedName>
        <fullName evidence="3">E3 ubiquitin-protein ligase E3D</fullName>
        <ecNumber evidence="2">2.3.2.26</ecNumber>
    </recommendedName>
    <alternativeName>
        <fullName evidence="6">HECT-type E3 ubiquitin transferase E3D</fullName>
    </alternativeName>
    <alternativeName>
        <fullName evidence="5">UbcH10-binding protein with a HECT-like domain</fullName>
    </alternativeName>
    <alternativeName>
        <fullName evidence="4">Ubiquitin-conjugating enzyme E2C-binding protein</fullName>
    </alternativeName>
</protein>
<evidence type="ECO:0000256" key="2">
    <source>
        <dbReference type="ARBA" id="ARBA00012485"/>
    </source>
</evidence>
<dbReference type="GO" id="GO:0000151">
    <property type="term" value="C:ubiquitin ligase complex"/>
    <property type="evidence" value="ECO:0007669"/>
    <property type="project" value="TreeGrafter"/>
</dbReference>
<dbReference type="GO" id="GO:0000209">
    <property type="term" value="P:protein polyubiquitination"/>
    <property type="evidence" value="ECO:0007669"/>
    <property type="project" value="TreeGrafter"/>
</dbReference>
<comment type="catalytic activity">
    <reaction evidence="1">
        <text>S-ubiquitinyl-[E2 ubiquitin-conjugating enzyme]-L-cysteine + [acceptor protein]-L-lysine = [E2 ubiquitin-conjugating enzyme]-L-cysteine + N(6)-ubiquitinyl-[acceptor protein]-L-lysine.</text>
        <dbReference type="EC" id="2.3.2.26"/>
    </reaction>
</comment>